<evidence type="ECO:0000256" key="4">
    <source>
        <dbReference type="PROSITE-ProRule" id="PRU00176"/>
    </source>
</evidence>
<proteinExistence type="predicted"/>
<dbReference type="GO" id="GO:0005634">
    <property type="term" value="C:nucleus"/>
    <property type="evidence" value="ECO:0007669"/>
    <property type="project" value="UniProtKB-SubCell"/>
</dbReference>
<dbReference type="InterPro" id="IPR012677">
    <property type="entry name" value="Nucleotide-bd_a/b_plait_sf"/>
</dbReference>
<dbReference type="InterPro" id="IPR051738">
    <property type="entry name" value="SAF_Modulators"/>
</dbReference>
<keyword evidence="3" id="KW-0539">Nucleus</keyword>
<gene>
    <name evidence="7" type="ORF">NQ315_001819</name>
</gene>
<dbReference type="SMART" id="SM00360">
    <property type="entry name" value="RRM"/>
    <property type="match status" value="1"/>
</dbReference>
<dbReference type="SUPFAM" id="SSF54928">
    <property type="entry name" value="RNA-binding domain, RBD"/>
    <property type="match status" value="1"/>
</dbReference>
<dbReference type="GO" id="GO:0006357">
    <property type="term" value="P:regulation of transcription by RNA polymerase II"/>
    <property type="evidence" value="ECO:0007669"/>
    <property type="project" value="TreeGrafter"/>
</dbReference>
<comment type="subcellular location">
    <subcellularLocation>
        <location evidence="1">Nucleus</location>
    </subcellularLocation>
</comment>
<dbReference type="GO" id="GO:0050684">
    <property type="term" value="P:regulation of mRNA processing"/>
    <property type="evidence" value="ECO:0007669"/>
    <property type="project" value="TreeGrafter"/>
</dbReference>
<protein>
    <recommendedName>
        <fullName evidence="6">RRM domain-containing protein</fullName>
    </recommendedName>
</protein>
<dbReference type="PROSITE" id="PS50102">
    <property type="entry name" value="RRM"/>
    <property type="match status" value="1"/>
</dbReference>
<dbReference type="Proteomes" id="UP001159042">
    <property type="component" value="Unassembled WGS sequence"/>
</dbReference>
<dbReference type="InterPro" id="IPR035979">
    <property type="entry name" value="RBD_domain_sf"/>
</dbReference>
<feature type="region of interest" description="Disordered" evidence="5">
    <location>
        <begin position="409"/>
        <end position="522"/>
    </location>
</feature>
<evidence type="ECO:0000259" key="6">
    <source>
        <dbReference type="PROSITE" id="PS50102"/>
    </source>
</evidence>
<comment type="caution">
    <text evidence="7">The sequence shown here is derived from an EMBL/GenBank/DDBJ whole genome shotgun (WGS) entry which is preliminary data.</text>
</comment>
<dbReference type="InterPro" id="IPR000504">
    <property type="entry name" value="RRM_dom"/>
</dbReference>
<feature type="compositionally biased region" description="Basic and acidic residues" evidence="5">
    <location>
        <begin position="448"/>
        <end position="463"/>
    </location>
</feature>
<feature type="domain" description="RRM" evidence="6">
    <location>
        <begin position="173"/>
        <end position="247"/>
    </location>
</feature>
<name>A0AAV8W9P4_9CUCU</name>
<sequence length="522" mass="60525">MILICIPRLDEARTKDQAQESNASFVFLSSRRHDDGLINIKSMSTEKKDFDTLITDGLSIIDTSPNDTLQDNVGEDMMAKAATDRDGATEDRVMEEDEYEERINLFDMLNVKEPDKEDKDTVHPSTLIISTEEHLENDTLNTSTEKVKNAKVSESICVKSPSKSPQKASYNYNYFWVSNITRQVKAVDLKKFISKIGKVVTVKILTNSKSYFGYVAVESADTAAKCIKQLNNTFFEGRKILVSKDRPDLKNSNPSVPVVDTRKKKLKKEENITESKVIEEKREVRKSKTAIEEEMKTNSLIADLKRKLDRSETELRRQNWRMNEFERRYDAMRKKCTNLENDLKEIQCKMRAERRKLNQDKEQFEKAKKLDQLRLESDKAAINKELDEVKKLRQHLKAKIEEIKMQAKKTIKRRISRSPPPVVERPRSLEVPRARSPPTLRIGSRVTYRPDERMDKKRRREDPPSQNRTPPPPPKLNNNMGKRRGEVLPPHRQYFDVEKRPSTMQPPARISTQDLHPFPGSV</sequence>
<dbReference type="PANTHER" id="PTHR15683:SF8">
    <property type="entry name" value="SCAFFOLD ATTACHMENT FACTOR B, ISOFORM B"/>
    <property type="match status" value="1"/>
</dbReference>
<dbReference type="AlphaFoldDB" id="A0AAV8W9P4"/>
<evidence type="ECO:0000313" key="7">
    <source>
        <dbReference type="EMBL" id="KAJ8923263.1"/>
    </source>
</evidence>
<evidence type="ECO:0000313" key="8">
    <source>
        <dbReference type="Proteomes" id="UP001159042"/>
    </source>
</evidence>
<evidence type="ECO:0000256" key="3">
    <source>
        <dbReference type="ARBA" id="ARBA00023242"/>
    </source>
</evidence>
<organism evidence="7 8">
    <name type="scientific">Exocentrus adspersus</name>
    <dbReference type="NCBI Taxonomy" id="1586481"/>
    <lineage>
        <taxon>Eukaryota</taxon>
        <taxon>Metazoa</taxon>
        <taxon>Ecdysozoa</taxon>
        <taxon>Arthropoda</taxon>
        <taxon>Hexapoda</taxon>
        <taxon>Insecta</taxon>
        <taxon>Pterygota</taxon>
        <taxon>Neoptera</taxon>
        <taxon>Endopterygota</taxon>
        <taxon>Coleoptera</taxon>
        <taxon>Polyphaga</taxon>
        <taxon>Cucujiformia</taxon>
        <taxon>Chrysomeloidea</taxon>
        <taxon>Cerambycidae</taxon>
        <taxon>Lamiinae</taxon>
        <taxon>Acanthocinini</taxon>
        <taxon>Exocentrus</taxon>
    </lineage>
</organism>
<dbReference type="Pfam" id="PF00076">
    <property type="entry name" value="RRM_1"/>
    <property type="match status" value="1"/>
</dbReference>
<dbReference type="Gene3D" id="3.30.70.330">
    <property type="match status" value="1"/>
</dbReference>
<accession>A0AAV8W9P4</accession>
<keyword evidence="2 4" id="KW-0694">RNA-binding</keyword>
<dbReference type="PANTHER" id="PTHR15683">
    <property type="entry name" value="SCAFFOLD ATTACHMENT FACTOR B-RELATED"/>
    <property type="match status" value="1"/>
</dbReference>
<dbReference type="GO" id="GO:0003723">
    <property type="term" value="F:RNA binding"/>
    <property type="evidence" value="ECO:0007669"/>
    <property type="project" value="UniProtKB-UniRule"/>
</dbReference>
<feature type="compositionally biased region" description="Basic and acidic residues" evidence="5">
    <location>
        <begin position="424"/>
        <end position="433"/>
    </location>
</feature>
<keyword evidence="8" id="KW-1185">Reference proteome</keyword>
<evidence type="ECO:0000256" key="1">
    <source>
        <dbReference type="ARBA" id="ARBA00004123"/>
    </source>
</evidence>
<feature type="compositionally biased region" description="Polar residues" evidence="5">
    <location>
        <begin position="502"/>
        <end position="514"/>
    </location>
</feature>
<dbReference type="EMBL" id="JANEYG010000005">
    <property type="protein sequence ID" value="KAJ8923263.1"/>
    <property type="molecule type" value="Genomic_DNA"/>
</dbReference>
<evidence type="ECO:0000256" key="2">
    <source>
        <dbReference type="ARBA" id="ARBA00022884"/>
    </source>
</evidence>
<evidence type="ECO:0000256" key="5">
    <source>
        <dbReference type="SAM" id="MobiDB-lite"/>
    </source>
</evidence>
<reference evidence="7 8" key="1">
    <citation type="journal article" date="2023" name="Insect Mol. Biol.">
        <title>Genome sequencing provides insights into the evolution of gene families encoding plant cell wall-degrading enzymes in longhorned beetles.</title>
        <authorList>
            <person name="Shin N.R."/>
            <person name="Okamura Y."/>
            <person name="Kirsch R."/>
            <person name="Pauchet Y."/>
        </authorList>
    </citation>
    <scope>NUCLEOTIDE SEQUENCE [LARGE SCALE GENOMIC DNA]</scope>
    <source>
        <strain evidence="7">EAD_L_NR</strain>
    </source>
</reference>
<dbReference type="GO" id="GO:0043565">
    <property type="term" value="F:sequence-specific DNA binding"/>
    <property type="evidence" value="ECO:0007669"/>
    <property type="project" value="TreeGrafter"/>
</dbReference>